<sequence length="293" mass="31666">MSTPDSPSALTLHVKCTNSNTAFDLSLSPTTSTVASLKKLVRDELGSAAADRYLRLIAGGKLLAPDSSKLDKFALSDGSYVHAVVAAAGVTSSGVQAQAAIRGTVAMMGSQTAPQDEGESSDEDLEGGGRRGFDTLRSRMSRSEVNAVRVYFASAVREYSDAQPVDPSEDEEDRRFRMESEWMSRQGPLSEYGANVGLRGPSLTSGFLRTRRAEDDPWDNDRTGGVGSVAVGTQRDLVWGFILGFFVGFFLLFWIWMPSVTHKQKLGILWGIAAQMVINMWTRRALAGVEGGV</sequence>
<keyword evidence="2" id="KW-0472">Membrane</keyword>
<dbReference type="Proteomes" id="UP001165065">
    <property type="component" value="Unassembled WGS sequence"/>
</dbReference>
<dbReference type="Pfam" id="PF13373">
    <property type="entry name" value="Dsc3_C"/>
    <property type="match status" value="1"/>
</dbReference>
<feature type="domain" description="Ubiquitin-like" evidence="3">
    <location>
        <begin position="31"/>
        <end position="90"/>
    </location>
</feature>
<dbReference type="Pfam" id="PF10302">
    <property type="entry name" value="Dsc3_N"/>
    <property type="match status" value="1"/>
</dbReference>
<dbReference type="GO" id="GO:0005783">
    <property type="term" value="C:endoplasmic reticulum"/>
    <property type="evidence" value="ECO:0007669"/>
    <property type="project" value="TreeGrafter"/>
</dbReference>
<dbReference type="InterPro" id="IPR025390">
    <property type="entry name" value="Dsc3_C"/>
</dbReference>
<dbReference type="EMBL" id="BRYA01000245">
    <property type="protein sequence ID" value="GMI45378.1"/>
    <property type="molecule type" value="Genomic_DNA"/>
</dbReference>
<dbReference type="InterPro" id="IPR000626">
    <property type="entry name" value="Ubiquitin-like_dom"/>
</dbReference>
<reference evidence="5" key="1">
    <citation type="journal article" date="2023" name="Commun. Biol.">
        <title>Genome analysis of Parmales, the sister group of diatoms, reveals the evolutionary specialization of diatoms from phago-mixotrophs to photoautotrophs.</title>
        <authorList>
            <person name="Ban H."/>
            <person name="Sato S."/>
            <person name="Yoshikawa S."/>
            <person name="Yamada K."/>
            <person name="Nakamura Y."/>
            <person name="Ichinomiya M."/>
            <person name="Sato N."/>
            <person name="Blanc-Mathieu R."/>
            <person name="Endo H."/>
            <person name="Kuwata A."/>
            <person name="Ogata H."/>
        </authorList>
    </citation>
    <scope>NUCLEOTIDE SEQUENCE [LARGE SCALE GENOMIC DNA]</scope>
</reference>
<dbReference type="OrthoDB" id="46681at2759"/>
<evidence type="ECO:0000256" key="2">
    <source>
        <dbReference type="SAM" id="Phobius"/>
    </source>
</evidence>
<evidence type="ECO:0000313" key="5">
    <source>
        <dbReference type="Proteomes" id="UP001165065"/>
    </source>
</evidence>
<keyword evidence="2" id="KW-1133">Transmembrane helix</keyword>
<evidence type="ECO:0000259" key="3">
    <source>
        <dbReference type="PROSITE" id="PS50053"/>
    </source>
</evidence>
<dbReference type="PANTHER" id="PTHR28049">
    <property type="entry name" value="TRANSMEMBRANE PROTEIN YOR223W"/>
    <property type="match status" value="1"/>
</dbReference>
<dbReference type="SMART" id="SM00213">
    <property type="entry name" value="UBQ"/>
    <property type="match status" value="1"/>
</dbReference>
<keyword evidence="5" id="KW-1185">Reference proteome</keyword>
<dbReference type="InterPro" id="IPR019413">
    <property type="entry name" value="Dsc3_ub-like_dom"/>
</dbReference>
<feature type="transmembrane region" description="Helical" evidence="2">
    <location>
        <begin position="237"/>
        <end position="256"/>
    </location>
</feature>
<dbReference type="PROSITE" id="PS50053">
    <property type="entry name" value="UBIQUITIN_2"/>
    <property type="match status" value="1"/>
</dbReference>
<dbReference type="PANTHER" id="PTHR28049:SF1">
    <property type="entry name" value="DSC E3 UBIQUITIN LIGASE COMPLEX SUBUNIT 3"/>
    <property type="match status" value="1"/>
</dbReference>
<dbReference type="Gene3D" id="3.10.20.90">
    <property type="entry name" value="Phosphatidylinositol 3-kinase Catalytic Subunit, Chain A, domain 1"/>
    <property type="match status" value="1"/>
</dbReference>
<dbReference type="InterPro" id="IPR045226">
    <property type="entry name" value="Dsc3"/>
</dbReference>
<evidence type="ECO:0000256" key="1">
    <source>
        <dbReference type="SAM" id="MobiDB-lite"/>
    </source>
</evidence>
<name>A0A9W7GJU5_9STRA</name>
<evidence type="ECO:0000313" key="4">
    <source>
        <dbReference type="EMBL" id="GMI45378.1"/>
    </source>
</evidence>
<dbReference type="GO" id="GO:0044695">
    <property type="term" value="C:Dsc E3 ubiquitin ligase complex"/>
    <property type="evidence" value="ECO:0007669"/>
    <property type="project" value="InterPro"/>
</dbReference>
<proteinExistence type="predicted"/>
<keyword evidence="2" id="KW-0812">Transmembrane</keyword>
<protein>
    <recommendedName>
        <fullName evidence="3">Ubiquitin-like domain-containing protein</fullName>
    </recommendedName>
</protein>
<dbReference type="CDD" id="cd17039">
    <property type="entry name" value="Ubl_ubiquitin_like"/>
    <property type="match status" value="1"/>
</dbReference>
<comment type="caution">
    <text evidence="4">The sequence shown here is derived from an EMBL/GenBank/DDBJ whole genome shotgun (WGS) entry which is preliminary data.</text>
</comment>
<feature type="compositionally biased region" description="Acidic residues" evidence="1">
    <location>
        <begin position="116"/>
        <end position="126"/>
    </location>
</feature>
<gene>
    <name evidence="4" type="ORF">TrCOL_g8784</name>
</gene>
<dbReference type="InterPro" id="IPR029071">
    <property type="entry name" value="Ubiquitin-like_domsf"/>
</dbReference>
<accession>A0A9W7GJU5</accession>
<dbReference type="AlphaFoldDB" id="A0A9W7GJU5"/>
<organism evidence="4 5">
    <name type="scientific">Triparma columacea</name>
    <dbReference type="NCBI Taxonomy" id="722753"/>
    <lineage>
        <taxon>Eukaryota</taxon>
        <taxon>Sar</taxon>
        <taxon>Stramenopiles</taxon>
        <taxon>Ochrophyta</taxon>
        <taxon>Bolidophyceae</taxon>
        <taxon>Parmales</taxon>
        <taxon>Triparmaceae</taxon>
        <taxon>Triparma</taxon>
    </lineage>
</organism>
<dbReference type="SUPFAM" id="SSF54236">
    <property type="entry name" value="Ubiquitin-like"/>
    <property type="match status" value="1"/>
</dbReference>
<feature type="region of interest" description="Disordered" evidence="1">
    <location>
        <begin position="108"/>
        <end position="134"/>
    </location>
</feature>